<proteinExistence type="predicted"/>
<organism evidence="1 2">
    <name type="scientific">Eumeta variegata</name>
    <name type="common">Bagworm moth</name>
    <name type="synonym">Eumeta japonica</name>
    <dbReference type="NCBI Taxonomy" id="151549"/>
    <lineage>
        <taxon>Eukaryota</taxon>
        <taxon>Metazoa</taxon>
        <taxon>Ecdysozoa</taxon>
        <taxon>Arthropoda</taxon>
        <taxon>Hexapoda</taxon>
        <taxon>Insecta</taxon>
        <taxon>Pterygota</taxon>
        <taxon>Neoptera</taxon>
        <taxon>Endopterygota</taxon>
        <taxon>Lepidoptera</taxon>
        <taxon>Glossata</taxon>
        <taxon>Ditrysia</taxon>
        <taxon>Tineoidea</taxon>
        <taxon>Psychidae</taxon>
        <taxon>Oiketicinae</taxon>
        <taxon>Eumeta</taxon>
    </lineage>
</organism>
<dbReference type="GO" id="GO:0003697">
    <property type="term" value="F:single-stranded DNA binding"/>
    <property type="evidence" value="ECO:0007669"/>
    <property type="project" value="TreeGrafter"/>
</dbReference>
<dbReference type="GO" id="GO:0044774">
    <property type="term" value="P:mitotic DNA integrity checkpoint signaling"/>
    <property type="evidence" value="ECO:0007669"/>
    <property type="project" value="TreeGrafter"/>
</dbReference>
<dbReference type="EMBL" id="BGZK01000134">
    <property type="protein sequence ID" value="GBP21969.1"/>
    <property type="molecule type" value="Genomic_DNA"/>
</dbReference>
<dbReference type="GO" id="GO:0046975">
    <property type="term" value="F:histone H3K36 methyltransferase activity"/>
    <property type="evidence" value="ECO:0007669"/>
    <property type="project" value="TreeGrafter"/>
</dbReference>
<keyword evidence="2" id="KW-1185">Reference proteome</keyword>
<dbReference type="GO" id="GO:0000014">
    <property type="term" value="F:single-stranded DNA endodeoxyribonuclease activity"/>
    <property type="evidence" value="ECO:0007669"/>
    <property type="project" value="TreeGrafter"/>
</dbReference>
<dbReference type="Proteomes" id="UP000299102">
    <property type="component" value="Unassembled WGS sequence"/>
</dbReference>
<dbReference type="AlphaFoldDB" id="A0A4C1U6N1"/>
<gene>
    <name evidence="1" type="ORF">EVAR_7186_1</name>
</gene>
<comment type="caution">
    <text evidence="1">The sequence shown here is derived from an EMBL/GenBank/DDBJ whole genome shotgun (WGS) entry which is preliminary data.</text>
</comment>
<dbReference type="GO" id="GO:0006303">
    <property type="term" value="P:double-strand break repair via nonhomologous end joining"/>
    <property type="evidence" value="ECO:0007669"/>
    <property type="project" value="TreeGrafter"/>
</dbReference>
<protein>
    <recommendedName>
        <fullName evidence="3">Histone-lysine N-methyltransferase SETMAR</fullName>
    </recommendedName>
</protein>
<evidence type="ECO:0008006" key="3">
    <source>
        <dbReference type="Google" id="ProtNLM"/>
    </source>
</evidence>
<dbReference type="STRING" id="151549.A0A4C1U6N1"/>
<dbReference type="GO" id="GO:0015074">
    <property type="term" value="P:DNA integration"/>
    <property type="evidence" value="ECO:0007669"/>
    <property type="project" value="TreeGrafter"/>
</dbReference>
<dbReference type="GO" id="GO:0035861">
    <property type="term" value="C:site of double-strand break"/>
    <property type="evidence" value="ECO:0007669"/>
    <property type="project" value="TreeGrafter"/>
</dbReference>
<dbReference type="GO" id="GO:0003690">
    <property type="term" value="F:double-stranded DNA binding"/>
    <property type="evidence" value="ECO:0007669"/>
    <property type="project" value="TreeGrafter"/>
</dbReference>
<dbReference type="GO" id="GO:0005634">
    <property type="term" value="C:nucleus"/>
    <property type="evidence" value="ECO:0007669"/>
    <property type="project" value="TreeGrafter"/>
</dbReference>
<dbReference type="GO" id="GO:0031297">
    <property type="term" value="P:replication fork processing"/>
    <property type="evidence" value="ECO:0007669"/>
    <property type="project" value="TreeGrafter"/>
</dbReference>
<dbReference type="GO" id="GO:0000729">
    <property type="term" value="P:DNA double-strand break processing"/>
    <property type="evidence" value="ECO:0007669"/>
    <property type="project" value="TreeGrafter"/>
</dbReference>
<reference evidence="1 2" key="1">
    <citation type="journal article" date="2019" name="Commun. Biol.">
        <title>The bagworm genome reveals a unique fibroin gene that provides high tensile strength.</title>
        <authorList>
            <person name="Kono N."/>
            <person name="Nakamura H."/>
            <person name="Ohtoshi R."/>
            <person name="Tomita M."/>
            <person name="Numata K."/>
            <person name="Arakawa K."/>
        </authorList>
    </citation>
    <scope>NUCLEOTIDE SEQUENCE [LARGE SCALE GENOMIC DNA]</scope>
</reference>
<sequence length="129" mass="15113">MVARPPVNNKNIDAVHRMIETDRHVTYHEIRESLGMGMSEIQSILQKHLGMKNLCSRWIPHNLTEAQKTDRVTWCNAMSIRFKEGASYLLWDIVIGDEISIYRYDPKTKEQSTVSVYRNEPKPIKVERE</sequence>
<name>A0A4C1U6N1_EUMVA</name>
<evidence type="ECO:0000313" key="2">
    <source>
        <dbReference type="Proteomes" id="UP000299102"/>
    </source>
</evidence>
<evidence type="ECO:0000313" key="1">
    <source>
        <dbReference type="EMBL" id="GBP21969.1"/>
    </source>
</evidence>
<dbReference type="PANTHER" id="PTHR46060:SF2">
    <property type="entry name" value="HISTONE-LYSINE N-METHYLTRANSFERASE SETMAR"/>
    <property type="match status" value="1"/>
</dbReference>
<dbReference type="GO" id="GO:0044547">
    <property type="term" value="F:DNA topoisomerase binding"/>
    <property type="evidence" value="ECO:0007669"/>
    <property type="project" value="TreeGrafter"/>
</dbReference>
<accession>A0A4C1U6N1</accession>
<dbReference type="InterPro" id="IPR036397">
    <property type="entry name" value="RNaseH_sf"/>
</dbReference>
<dbReference type="PANTHER" id="PTHR46060">
    <property type="entry name" value="MARINER MOS1 TRANSPOSASE-LIKE PROTEIN"/>
    <property type="match status" value="1"/>
</dbReference>
<dbReference type="InterPro" id="IPR052709">
    <property type="entry name" value="Transposase-MT_Hybrid"/>
</dbReference>
<dbReference type="OrthoDB" id="10017160at2759"/>
<dbReference type="GO" id="GO:0042800">
    <property type="term" value="F:histone H3K4 methyltransferase activity"/>
    <property type="evidence" value="ECO:0007669"/>
    <property type="project" value="TreeGrafter"/>
</dbReference>
<dbReference type="GO" id="GO:0000793">
    <property type="term" value="C:condensed chromosome"/>
    <property type="evidence" value="ECO:0007669"/>
    <property type="project" value="TreeGrafter"/>
</dbReference>
<dbReference type="Gene3D" id="3.30.420.10">
    <property type="entry name" value="Ribonuclease H-like superfamily/Ribonuclease H"/>
    <property type="match status" value="1"/>
</dbReference>